<protein>
    <submittedName>
        <fullName evidence="1">Uncharacterized protein</fullName>
    </submittedName>
</protein>
<dbReference type="EMBL" id="CAADFF010000044">
    <property type="protein sequence ID" value="VFJ93298.1"/>
    <property type="molecule type" value="Genomic_DNA"/>
</dbReference>
<accession>A0A450UL90</accession>
<evidence type="ECO:0000313" key="1">
    <source>
        <dbReference type="EMBL" id="VFJ93298.1"/>
    </source>
</evidence>
<gene>
    <name evidence="1" type="ORF">BECKLFY1418B_GA0070995_10443</name>
</gene>
<sequence>MWKAPIVQETRRPRQEYSARFNGDSDAIFQDILMRQAVHKNRLVSFEPRRPCQWKEIGERK</sequence>
<organism evidence="1">
    <name type="scientific">Candidatus Kentrum sp. LFY</name>
    <dbReference type="NCBI Taxonomy" id="2126342"/>
    <lineage>
        <taxon>Bacteria</taxon>
        <taxon>Pseudomonadati</taxon>
        <taxon>Pseudomonadota</taxon>
        <taxon>Gammaproteobacteria</taxon>
        <taxon>Candidatus Kentrum</taxon>
    </lineage>
</organism>
<name>A0A450UL90_9GAMM</name>
<reference evidence="1" key="1">
    <citation type="submission" date="2019-02" db="EMBL/GenBank/DDBJ databases">
        <authorList>
            <person name="Gruber-Vodicka R. H."/>
            <person name="Seah K. B. B."/>
        </authorList>
    </citation>
    <scope>NUCLEOTIDE SEQUENCE</scope>
    <source>
        <strain evidence="1">BECK_M7</strain>
    </source>
</reference>
<proteinExistence type="predicted"/>
<dbReference type="AlphaFoldDB" id="A0A450UL90"/>